<keyword evidence="2" id="KW-1185">Reference proteome</keyword>
<evidence type="ECO:0000313" key="1">
    <source>
        <dbReference type="EMBL" id="EDQ01956.1"/>
    </source>
</evidence>
<name>A9D175_9GAMM</name>
<comment type="caution">
    <text evidence="1">The sequence shown here is derived from an EMBL/GenBank/DDBJ whole genome shotgun (WGS) entry which is preliminary data.</text>
</comment>
<gene>
    <name evidence="1" type="ORF">KT99_08613</name>
</gene>
<reference evidence="1 2" key="1">
    <citation type="submission" date="2007-10" db="EMBL/GenBank/DDBJ databases">
        <authorList>
            <person name="Yayanos A."/>
            <person name="Ferriera S."/>
            <person name="Johnson J."/>
            <person name="Kravitz S."/>
            <person name="Halpern A."/>
            <person name="Remington K."/>
            <person name="Beeson K."/>
            <person name="Tran B."/>
            <person name="Rogers Y.-H."/>
            <person name="Friedman R."/>
            <person name="Venter J.C."/>
        </authorList>
    </citation>
    <scope>NUCLEOTIDE SEQUENCE [LARGE SCALE GENOMIC DNA]</scope>
    <source>
        <strain evidence="1 2">KT99</strain>
    </source>
</reference>
<dbReference type="Proteomes" id="UP000005839">
    <property type="component" value="Unassembled WGS sequence"/>
</dbReference>
<proteinExistence type="predicted"/>
<protein>
    <submittedName>
        <fullName evidence="1">Uncharacterized protein</fullName>
    </submittedName>
</protein>
<sequence>MGSSLPFWLLACDDWLLKSLASFGTGLLPCWWLAQVEASELTVAISSDSSLSTFSFSQIKGSELIRNFE</sequence>
<evidence type="ECO:0000313" key="2">
    <source>
        <dbReference type="Proteomes" id="UP000005839"/>
    </source>
</evidence>
<dbReference type="AlphaFoldDB" id="A9D175"/>
<accession>A9D175</accession>
<organism evidence="1 2">
    <name type="scientific">Shewanella benthica KT99</name>
    <dbReference type="NCBI Taxonomy" id="314608"/>
    <lineage>
        <taxon>Bacteria</taxon>
        <taxon>Pseudomonadati</taxon>
        <taxon>Pseudomonadota</taxon>
        <taxon>Gammaproteobacteria</taxon>
        <taxon>Alteromonadales</taxon>
        <taxon>Shewanellaceae</taxon>
        <taxon>Shewanella</taxon>
    </lineage>
</organism>
<dbReference type="EMBL" id="ABIC01000006">
    <property type="protein sequence ID" value="EDQ01956.1"/>
    <property type="molecule type" value="Genomic_DNA"/>
</dbReference>